<accession>I4D3M7</accession>
<dbReference type="RefSeq" id="WP_014826408.1">
    <property type="nucleotide sequence ID" value="NC_018068.1"/>
</dbReference>
<proteinExistence type="predicted"/>
<dbReference type="KEGG" id="dai:Desaci_1378"/>
<dbReference type="Proteomes" id="UP000002892">
    <property type="component" value="Chromosome"/>
</dbReference>
<sequence length="75" mass="8560">MNVKREDVIQSISKIRDSKGSPKLKDLEALRIVMTLTPECRECTRNAYHYGQCTGRTSKTPCLIFEQRRASTPAM</sequence>
<reference evidence="1 2" key="1">
    <citation type="journal article" date="2012" name="J. Bacteriol.">
        <title>Complete genome sequences of Desulfosporosinus orientis DSM765T, Desulfosporosinus youngiae DSM17734T, Desulfosporosinus meridiei DSM13257T, and Desulfosporosinus acidiphilus DSM22704T.</title>
        <authorList>
            <person name="Pester M."/>
            <person name="Brambilla E."/>
            <person name="Alazard D."/>
            <person name="Rattei T."/>
            <person name="Weinmaier T."/>
            <person name="Han J."/>
            <person name="Lucas S."/>
            <person name="Lapidus A."/>
            <person name="Cheng J.F."/>
            <person name="Goodwin L."/>
            <person name="Pitluck S."/>
            <person name="Peters L."/>
            <person name="Ovchinnikova G."/>
            <person name="Teshima H."/>
            <person name="Detter J.C."/>
            <person name="Han C.S."/>
            <person name="Tapia R."/>
            <person name="Land M.L."/>
            <person name="Hauser L."/>
            <person name="Kyrpides N.C."/>
            <person name="Ivanova N.N."/>
            <person name="Pagani I."/>
            <person name="Huntmann M."/>
            <person name="Wei C.L."/>
            <person name="Davenport K.W."/>
            <person name="Daligault H."/>
            <person name="Chain P.S."/>
            <person name="Chen A."/>
            <person name="Mavromatis K."/>
            <person name="Markowitz V."/>
            <person name="Szeto E."/>
            <person name="Mikhailova N."/>
            <person name="Pati A."/>
            <person name="Wagner M."/>
            <person name="Woyke T."/>
            <person name="Ollivier B."/>
            <person name="Klenk H.P."/>
            <person name="Spring S."/>
            <person name="Loy A."/>
        </authorList>
    </citation>
    <scope>NUCLEOTIDE SEQUENCE [LARGE SCALE GENOMIC DNA]</scope>
    <source>
        <strain evidence="2">DSM 22704 / JCM 16185 / SJ4</strain>
    </source>
</reference>
<name>I4D3M7_DESAJ</name>
<dbReference type="STRING" id="646529.Desaci_1378"/>
<gene>
    <name evidence="1" type="ordered locus">Desaci_1378</name>
</gene>
<dbReference type="AlphaFoldDB" id="I4D3M7"/>
<dbReference type="EMBL" id="CP003639">
    <property type="protein sequence ID" value="AFM40401.1"/>
    <property type="molecule type" value="Genomic_DNA"/>
</dbReference>
<keyword evidence="2" id="KW-1185">Reference proteome</keyword>
<evidence type="ECO:0000313" key="1">
    <source>
        <dbReference type="EMBL" id="AFM40401.1"/>
    </source>
</evidence>
<dbReference type="HOGENOM" id="CLU_2665085_0_0_9"/>
<organism evidence="1 2">
    <name type="scientific">Desulfosporosinus acidiphilus (strain DSM 22704 / JCM 16185 / SJ4)</name>
    <dbReference type="NCBI Taxonomy" id="646529"/>
    <lineage>
        <taxon>Bacteria</taxon>
        <taxon>Bacillati</taxon>
        <taxon>Bacillota</taxon>
        <taxon>Clostridia</taxon>
        <taxon>Eubacteriales</taxon>
        <taxon>Desulfitobacteriaceae</taxon>
        <taxon>Desulfosporosinus</taxon>
    </lineage>
</organism>
<evidence type="ECO:0000313" key="2">
    <source>
        <dbReference type="Proteomes" id="UP000002892"/>
    </source>
</evidence>
<protein>
    <submittedName>
        <fullName evidence="1">Uncharacterized protein</fullName>
    </submittedName>
</protein>